<dbReference type="Gramene" id="OE9A042785T1">
    <property type="protein sequence ID" value="OE9A042785C1"/>
    <property type="gene ID" value="OE9A042785"/>
</dbReference>
<dbReference type="AlphaFoldDB" id="A0A8S0V0S0"/>
<feature type="domain" description="DUF1985" evidence="2">
    <location>
        <begin position="919"/>
        <end position="1046"/>
    </location>
</feature>
<dbReference type="Proteomes" id="UP000594638">
    <property type="component" value="Unassembled WGS sequence"/>
</dbReference>
<feature type="compositionally biased region" description="Low complexity" evidence="1">
    <location>
        <begin position="565"/>
        <end position="585"/>
    </location>
</feature>
<evidence type="ECO:0000256" key="1">
    <source>
        <dbReference type="SAM" id="MobiDB-lite"/>
    </source>
</evidence>
<dbReference type="OrthoDB" id="1927968at2759"/>
<sequence length="1131" mass="124034">MSSVHNSLETVNAAATAIVTAESRVQQPTVQKKRWGSCWSLYWCFGSHKPKKRIGHSVLVPEPSPPGVEAPVAENPNHSATIVLPFTAPPSSPASFLQSDPPSATQSPAGLLSLTSLSVDLYSPGGTAPIFAVGPYAHETQLVSPPVFSAFTTEPSTACFTPPPESVQMTTPSSPEVPFAQLLTSSLARNRGNSVTNMKFSLSQFDFLPYQYPGSPGGRLKSPGSAISTSGTSSPFPDKLPIVEFRKGEAPKFPGYEHFANRKWGSRVGSGSLTPTGWGSRLGSGTLTPNGGLSRLGSGTVTPNGGEPPSQDSYLLEGQISEVASLANSYNESKDGEVVVDYRVSFELIGEDIPTCVIKESVPSHKTALQTVLETATNGTNQSDLIKNTDCCSEYSDGETVSEVPKMARRHRTISLGSSKDFNFNNAKEEVLEKSAVDCDWWTYDKVSKNKLGPRKDLTFFPMLQPGAQLLPQPGLYPASVGHADSGILKLAKPKSERVCKAPEFLAYPRTESVQHQDTADLDGELASASLSSECSFESDYPADSCPRSPLASECEIGSRTTAGSLSSDPESSMASPSRSPMRASGYEQATSSIFAAGKIYTDLPLIGSGQCSRSDLRTQFYGRRYVRAIILAAQSLPPRTGRGDSESRTSWPDDAKQQSHRLPLPPFKNSNTSLFSHSNSAAMSHLLYHEVLAEQKIKQAMAHVGKKESCLVTLFSDDVKSRESAKRFIAYQILVSVASFRSLVHAYEKALTVKWFCAGGCIVELFIQHPNIVQYYGTTTKSSSSSPYSSGKLTTIIITHFTFSSNNNNSVSISRPVKALNPELNGSSNNNNSMANNLKQYLVLPEDKWRPITLKHQSRIATLSDIENAFAGHPDGFALHQAFLHSCMGHFLLMHQEMHFCSVIVSSLLQRRIERLNANRDEMHFLLGRYDVRLSREEFCLITGLKFGLAQKPTGYDKTHEGGLINRHFPDHEQIRVPDLICCLNGGEFDEGIDVVKLSMLIMKHNFLWGTDARTVVPTWEINFVDRNMDGFNAFPWGAYLFKHYLHRWKSTLPKRKTKHINLGGFFYALLVFAFEVAPDIALLARRRPGTAHLPCICHWEFTGFLNYPKTVDAKESKLFSSQMAAFPLL</sequence>
<feature type="region of interest" description="Disordered" evidence="1">
    <location>
        <begin position="275"/>
        <end position="310"/>
    </location>
</feature>
<name>A0A8S0V0S0_OLEEU</name>
<feature type="region of interest" description="Disordered" evidence="1">
    <location>
        <begin position="638"/>
        <end position="664"/>
    </location>
</feature>
<dbReference type="Pfam" id="PF09331">
    <property type="entry name" value="DUF1985"/>
    <property type="match status" value="1"/>
</dbReference>
<reference evidence="3 4" key="1">
    <citation type="submission" date="2019-12" db="EMBL/GenBank/DDBJ databases">
        <authorList>
            <person name="Alioto T."/>
            <person name="Alioto T."/>
            <person name="Gomez Garrido J."/>
        </authorList>
    </citation>
    <scope>NUCLEOTIDE SEQUENCE [LARGE SCALE GENOMIC DNA]</scope>
</reference>
<accession>A0A8S0V0S0</accession>
<dbReference type="EMBL" id="CACTIH010009181">
    <property type="protein sequence ID" value="CAA3026912.1"/>
    <property type="molecule type" value="Genomic_DNA"/>
</dbReference>
<dbReference type="InterPro" id="IPR015410">
    <property type="entry name" value="DUF1985"/>
</dbReference>
<dbReference type="PANTHER" id="PTHR31798">
    <property type="entry name" value="HYDROXYPROLINE-RICH GLYCOPROTEIN-LIKE"/>
    <property type="match status" value="1"/>
</dbReference>
<feature type="region of interest" description="Disordered" evidence="1">
    <location>
        <begin position="559"/>
        <end position="586"/>
    </location>
</feature>
<proteinExistence type="predicted"/>
<dbReference type="PANTHER" id="PTHR31798:SF10">
    <property type="entry name" value="OS02G0822000 PROTEIN"/>
    <property type="match status" value="1"/>
</dbReference>
<gene>
    <name evidence="3" type="ORF">OLEA9_A042785</name>
</gene>
<feature type="compositionally biased region" description="Polar residues" evidence="1">
    <location>
        <begin position="275"/>
        <end position="303"/>
    </location>
</feature>
<evidence type="ECO:0000313" key="3">
    <source>
        <dbReference type="EMBL" id="CAA3026912.1"/>
    </source>
</evidence>
<keyword evidence="4" id="KW-1185">Reference proteome</keyword>
<evidence type="ECO:0000313" key="4">
    <source>
        <dbReference type="Proteomes" id="UP000594638"/>
    </source>
</evidence>
<organism evidence="3 4">
    <name type="scientific">Olea europaea subsp. europaea</name>
    <dbReference type="NCBI Taxonomy" id="158383"/>
    <lineage>
        <taxon>Eukaryota</taxon>
        <taxon>Viridiplantae</taxon>
        <taxon>Streptophyta</taxon>
        <taxon>Embryophyta</taxon>
        <taxon>Tracheophyta</taxon>
        <taxon>Spermatophyta</taxon>
        <taxon>Magnoliopsida</taxon>
        <taxon>eudicotyledons</taxon>
        <taxon>Gunneridae</taxon>
        <taxon>Pentapetalae</taxon>
        <taxon>asterids</taxon>
        <taxon>lamiids</taxon>
        <taxon>Lamiales</taxon>
        <taxon>Oleaceae</taxon>
        <taxon>Oleeae</taxon>
        <taxon>Olea</taxon>
    </lineage>
</organism>
<evidence type="ECO:0000259" key="2">
    <source>
        <dbReference type="Pfam" id="PF09331"/>
    </source>
</evidence>
<dbReference type="InterPro" id="IPR040420">
    <property type="entry name" value="At1g76660-like"/>
</dbReference>
<feature type="compositionally biased region" description="Basic and acidic residues" evidence="1">
    <location>
        <begin position="642"/>
        <end position="658"/>
    </location>
</feature>
<protein>
    <recommendedName>
        <fullName evidence="2">DUF1985 domain-containing protein</fullName>
    </recommendedName>
</protein>
<comment type="caution">
    <text evidence="3">The sequence shown here is derived from an EMBL/GenBank/DDBJ whole genome shotgun (WGS) entry which is preliminary data.</text>
</comment>